<reference evidence="2 3" key="1">
    <citation type="submission" date="2024-09" db="EMBL/GenBank/DDBJ databases">
        <title>Floridaenema gen nov. (Aerosakkonemataceae, Aerosakkonematales ord. nov., Cyanobacteria) from benthic tropical and subtropical fresh waters, with the description of four new species.</title>
        <authorList>
            <person name="Moretto J.A."/>
            <person name="Berthold D.E."/>
            <person name="Lefler F.W."/>
            <person name="Huang I.-S."/>
            <person name="Laughinghouse H. IV."/>
        </authorList>
    </citation>
    <scope>NUCLEOTIDE SEQUENCE [LARGE SCALE GENOMIC DNA]</scope>
    <source>
        <strain evidence="2 3">BLCC-F167</strain>
    </source>
</reference>
<feature type="domain" description="CHAT" evidence="1">
    <location>
        <begin position="22"/>
        <end position="162"/>
    </location>
</feature>
<dbReference type="EMBL" id="JBHFNT010000320">
    <property type="protein sequence ID" value="MFB2839760.1"/>
    <property type="molecule type" value="Genomic_DNA"/>
</dbReference>
<dbReference type="Proteomes" id="UP001576780">
    <property type="component" value="Unassembled WGS sequence"/>
</dbReference>
<organism evidence="2 3">
    <name type="scientific">Floridaenema evergladense BLCC-F167</name>
    <dbReference type="NCBI Taxonomy" id="3153639"/>
    <lineage>
        <taxon>Bacteria</taxon>
        <taxon>Bacillati</taxon>
        <taxon>Cyanobacteriota</taxon>
        <taxon>Cyanophyceae</taxon>
        <taxon>Oscillatoriophycideae</taxon>
        <taxon>Aerosakkonematales</taxon>
        <taxon>Aerosakkonemataceae</taxon>
        <taxon>Floridanema</taxon>
        <taxon>Floridanema evergladense</taxon>
    </lineage>
</organism>
<sequence>MTTTILILAANPKGTSSLGLMQELRDVSEGLKRAKNRDRFKVEEKVAVRPKDLQNALLETKPRIVHFCGHGTGDGGLAFENDTGGVQIVSTEALADLFSLFADSVECILLNACYSEVQAKAIMQHINYVIGMRQNIEDGTAIAFTMGFYEALGAGESIESAYRFGCNRIRLEIYRSTVVSGDKAEVIPEYLIPILLKKNLLNAIKGVEASQQSDANNKFHIFGSKITNVGFSGSNVTNLTGSGTINMNSNDYSRQIEIGSVGGDISGHAALNLGEIEISGTVANTIGQLEKSDAPEATKLAELLKQLQKAIKANPDLSEDDKTEALEQIKVLAEAGKNPKEGSLQKTAKTAIKVLKGTITSLPTAAKLVEQCNELLPMITRLLGLG</sequence>
<accession>A0ABV4WXF1</accession>
<evidence type="ECO:0000313" key="2">
    <source>
        <dbReference type="EMBL" id="MFB2839760.1"/>
    </source>
</evidence>
<name>A0ABV4WXF1_9CYAN</name>
<proteinExistence type="predicted"/>
<evidence type="ECO:0000313" key="3">
    <source>
        <dbReference type="Proteomes" id="UP001576780"/>
    </source>
</evidence>
<dbReference type="RefSeq" id="WP_413282024.1">
    <property type="nucleotide sequence ID" value="NZ_JBHFNT010000320.1"/>
</dbReference>
<gene>
    <name evidence="2" type="ORF">ACE1CA_35165</name>
</gene>
<comment type="caution">
    <text evidence="2">The sequence shown here is derived from an EMBL/GenBank/DDBJ whole genome shotgun (WGS) entry which is preliminary data.</text>
</comment>
<keyword evidence="3" id="KW-1185">Reference proteome</keyword>
<protein>
    <submittedName>
        <fullName evidence="2">CHAT domain-containing protein</fullName>
    </submittedName>
</protein>
<evidence type="ECO:0000259" key="1">
    <source>
        <dbReference type="Pfam" id="PF12770"/>
    </source>
</evidence>
<dbReference type="InterPro" id="IPR024983">
    <property type="entry name" value="CHAT_dom"/>
</dbReference>
<dbReference type="Pfam" id="PF12770">
    <property type="entry name" value="CHAT"/>
    <property type="match status" value="1"/>
</dbReference>